<keyword evidence="5" id="KW-1185">Reference proteome</keyword>
<evidence type="ECO:0000313" key="5">
    <source>
        <dbReference type="Proteomes" id="UP000070121"/>
    </source>
</evidence>
<proteinExistence type="predicted"/>
<dbReference type="InterPro" id="IPR046529">
    <property type="entry name" value="DUF6594"/>
</dbReference>
<gene>
    <name evidence="4" type="ORF">CSAL01_00350</name>
</gene>
<name>A0A135RSW4_9PEZI</name>
<evidence type="ECO:0000313" key="4">
    <source>
        <dbReference type="EMBL" id="KXH26804.1"/>
    </source>
</evidence>
<dbReference type="EMBL" id="JFFI01002702">
    <property type="protein sequence ID" value="KXH26804.1"/>
    <property type="molecule type" value="Genomic_DNA"/>
</dbReference>
<evidence type="ECO:0000259" key="3">
    <source>
        <dbReference type="Pfam" id="PF20237"/>
    </source>
</evidence>
<dbReference type="OrthoDB" id="4831964at2759"/>
<accession>A0A135RSW4</accession>
<dbReference type="STRING" id="1209931.A0A135RSW4"/>
<organism evidence="4 5">
    <name type="scientific">Colletotrichum salicis</name>
    <dbReference type="NCBI Taxonomy" id="1209931"/>
    <lineage>
        <taxon>Eukaryota</taxon>
        <taxon>Fungi</taxon>
        <taxon>Dikarya</taxon>
        <taxon>Ascomycota</taxon>
        <taxon>Pezizomycotina</taxon>
        <taxon>Sordariomycetes</taxon>
        <taxon>Hypocreomycetidae</taxon>
        <taxon>Glomerellales</taxon>
        <taxon>Glomerellaceae</taxon>
        <taxon>Colletotrichum</taxon>
        <taxon>Colletotrichum acutatum species complex</taxon>
    </lineage>
</organism>
<dbReference type="AlphaFoldDB" id="A0A135RSW4"/>
<dbReference type="Pfam" id="PF20237">
    <property type="entry name" value="DUF6594"/>
    <property type="match status" value="1"/>
</dbReference>
<evidence type="ECO:0000256" key="1">
    <source>
        <dbReference type="SAM" id="MobiDB-lite"/>
    </source>
</evidence>
<sequence length="284" mass="31681">MQQPSVKSDAPVMEDEEAKKIQNAIDTLLKAAHATHQLSEKMPDSPTDMDASQSTKDEIDKTEPNSEFAWNIATKLQAKNFIRLVSRKPPILHTIYRLLNKLQMGDWGFRVNIAEMQRMHLRALQVGLVDKAAKMQVRGGEMEAEAIAKNGRLLAVRRSAAHEVRVHEAPCFAHWSLGQEENPEPLGGTRNASAKAVLRRNFWWKIMGAVVGGAFLVSPMWLLVLQRDLYLNLGVATAFTFAFGFLIVGCVDQLDQVFTSTLAYAAVLMVFVGVMFDKQFPEGV</sequence>
<reference evidence="4 5" key="1">
    <citation type="submission" date="2014-02" db="EMBL/GenBank/DDBJ databases">
        <title>The genome sequence of Colletotrichum salicis CBS 607.94.</title>
        <authorList>
            <person name="Baroncelli R."/>
            <person name="Thon M.R."/>
        </authorList>
    </citation>
    <scope>NUCLEOTIDE SEQUENCE [LARGE SCALE GENOMIC DNA]</scope>
    <source>
        <strain evidence="4 5">CBS 607.94</strain>
    </source>
</reference>
<feature type="transmembrane region" description="Helical" evidence="2">
    <location>
        <begin position="257"/>
        <end position="276"/>
    </location>
</feature>
<protein>
    <recommendedName>
        <fullName evidence="3">DUF6594 domain-containing protein</fullName>
    </recommendedName>
</protein>
<keyword evidence="2" id="KW-1133">Transmembrane helix</keyword>
<feature type="transmembrane region" description="Helical" evidence="2">
    <location>
        <begin position="229"/>
        <end position="250"/>
    </location>
</feature>
<feature type="region of interest" description="Disordered" evidence="1">
    <location>
        <begin position="32"/>
        <end position="63"/>
    </location>
</feature>
<keyword evidence="2" id="KW-0812">Transmembrane</keyword>
<dbReference type="Proteomes" id="UP000070121">
    <property type="component" value="Unassembled WGS sequence"/>
</dbReference>
<comment type="caution">
    <text evidence="4">The sequence shown here is derived from an EMBL/GenBank/DDBJ whole genome shotgun (WGS) entry which is preliminary data.</text>
</comment>
<feature type="domain" description="DUF6594" evidence="3">
    <location>
        <begin position="204"/>
        <end position="269"/>
    </location>
</feature>
<evidence type="ECO:0000256" key="2">
    <source>
        <dbReference type="SAM" id="Phobius"/>
    </source>
</evidence>
<feature type="transmembrane region" description="Helical" evidence="2">
    <location>
        <begin position="202"/>
        <end position="223"/>
    </location>
</feature>
<keyword evidence="2" id="KW-0472">Membrane</keyword>